<name>A0A2H4SAZ6_CORMI</name>
<proteinExistence type="predicted"/>
<dbReference type="VEuPathDB" id="FungiDB:CCM_02432"/>
<evidence type="ECO:0000313" key="1">
    <source>
        <dbReference type="EMBL" id="ATY60279.1"/>
    </source>
</evidence>
<dbReference type="Proteomes" id="UP000323067">
    <property type="component" value="Chromosome vi"/>
</dbReference>
<dbReference type="AlphaFoldDB" id="A0A2H4SAZ6"/>
<dbReference type="VEuPathDB" id="FungiDB:A9K55_006486"/>
<dbReference type="EMBL" id="CP023323">
    <property type="protein sequence ID" value="ATY60279.1"/>
    <property type="molecule type" value="Genomic_DNA"/>
</dbReference>
<organism evidence="1 2">
    <name type="scientific">Cordyceps militaris</name>
    <name type="common">Caterpillar fungus</name>
    <name type="synonym">Clavaria militaris</name>
    <dbReference type="NCBI Taxonomy" id="73501"/>
    <lineage>
        <taxon>Eukaryota</taxon>
        <taxon>Fungi</taxon>
        <taxon>Dikarya</taxon>
        <taxon>Ascomycota</taxon>
        <taxon>Pezizomycotina</taxon>
        <taxon>Sordariomycetes</taxon>
        <taxon>Hypocreomycetidae</taxon>
        <taxon>Hypocreales</taxon>
        <taxon>Cordycipitaceae</taxon>
        <taxon>Cordyceps</taxon>
    </lineage>
</organism>
<sequence length="335" mass="36898">MTKPRPADIFFLSCPRTLSNLLVKLLSQQRGWEASGYHLHAAYLYALEHFSPSVSASAAPAARAEYVRQLRASFAAMEAARATAHQNVPFPPSLPARPPILTRYIQGNALFLKSHCAQVWAPSSLYEATKSGAYAAELTLSEAAAPPQTNPTMLTDKYLLSFVPVFLVRHPALMVDSWWRTETRAGTPPDTAQTTRARAHGLGLARQLYDWYAAAAAGGDGRPGERGVPLVLDADDVLEGDAVHRLARVVGMDPAQVLESWDAQSTDGLAPIHKSYVQGIWESTGVDTSKSARWLQLEAKYASWRELYGAEVGDYMVRLTESYLPDYEYLKSKKM</sequence>
<dbReference type="PANTHER" id="PTHR48312:SF1">
    <property type="entry name" value="SULFOTRANSFERASE"/>
    <property type="match status" value="1"/>
</dbReference>
<reference evidence="1 2" key="1">
    <citation type="journal article" date="2017" name="BMC Genomics">
        <title>Chromosome level assembly and secondary metabolite potential of the parasitic fungus Cordyceps militaris.</title>
        <authorList>
            <person name="Kramer G.J."/>
            <person name="Nodwell J.R."/>
        </authorList>
    </citation>
    <scope>NUCLEOTIDE SEQUENCE [LARGE SCALE GENOMIC DNA]</scope>
    <source>
        <strain evidence="1 2">ATCC 34164</strain>
    </source>
</reference>
<dbReference type="InterPro" id="IPR027417">
    <property type="entry name" value="P-loop_NTPase"/>
</dbReference>
<gene>
    <name evidence="1" type="ORF">A9K55_006486</name>
</gene>
<dbReference type="OrthoDB" id="3650366at2759"/>
<dbReference type="SUPFAM" id="SSF52540">
    <property type="entry name" value="P-loop containing nucleoside triphosphate hydrolases"/>
    <property type="match status" value="1"/>
</dbReference>
<protein>
    <submittedName>
        <fullName evidence="1">Uncharacterized protein</fullName>
    </submittedName>
</protein>
<dbReference type="PANTHER" id="PTHR48312">
    <property type="match status" value="1"/>
</dbReference>
<accession>A0A2H4SAZ6</accession>
<evidence type="ECO:0000313" key="2">
    <source>
        <dbReference type="Proteomes" id="UP000323067"/>
    </source>
</evidence>